<evidence type="ECO:0000259" key="3">
    <source>
        <dbReference type="PROSITE" id="PS50968"/>
    </source>
</evidence>
<dbReference type="PROSITE" id="PS00189">
    <property type="entry name" value="LIPOYL"/>
    <property type="match status" value="1"/>
</dbReference>
<keyword evidence="2" id="KW-0809">Transit peptide</keyword>
<dbReference type="PANTHER" id="PTHR23151">
    <property type="entry name" value="DIHYDROLIPOAMIDE ACETYL/SUCCINYL-TRANSFERASE-RELATED"/>
    <property type="match status" value="1"/>
</dbReference>
<name>A0A9W6ZL69_9STRA</name>
<dbReference type="OrthoDB" id="537444at2759"/>
<organism evidence="4 5">
    <name type="scientific">Triparma retinervis</name>
    <dbReference type="NCBI Taxonomy" id="2557542"/>
    <lineage>
        <taxon>Eukaryota</taxon>
        <taxon>Sar</taxon>
        <taxon>Stramenopiles</taxon>
        <taxon>Ochrophyta</taxon>
        <taxon>Bolidophyceae</taxon>
        <taxon>Parmales</taxon>
        <taxon>Triparmaceae</taxon>
        <taxon>Triparma</taxon>
    </lineage>
</organism>
<evidence type="ECO:0000256" key="2">
    <source>
        <dbReference type="ARBA" id="ARBA00022946"/>
    </source>
</evidence>
<evidence type="ECO:0000256" key="1">
    <source>
        <dbReference type="ARBA" id="ARBA00022823"/>
    </source>
</evidence>
<evidence type="ECO:0000313" key="5">
    <source>
        <dbReference type="Proteomes" id="UP001165082"/>
    </source>
</evidence>
<dbReference type="CDD" id="cd06849">
    <property type="entry name" value="lipoyl_domain"/>
    <property type="match status" value="1"/>
</dbReference>
<dbReference type="GO" id="GO:0006086">
    <property type="term" value="P:pyruvate decarboxylation to acetyl-CoA"/>
    <property type="evidence" value="ECO:0007669"/>
    <property type="project" value="InterPro"/>
</dbReference>
<dbReference type="EMBL" id="BRXZ01004610">
    <property type="protein sequence ID" value="GMH52275.1"/>
    <property type="molecule type" value="Genomic_DNA"/>
</dbReference>
<accession>A0A9W6ZL69</accession>
<keyword evidence="1" id="KW-0450">Lipoyl</keyword>
<keyword evidence="5" id="KW-1185">Reference proteome</keyword>
<proteinExistence type="predicted"/>
<feature type="non-terminal residue" evidence="4">
    <location>
        <position position="96"/>
    </location>
</feature>
<dbReference type="GO" id="GO:0045254">
    <property type="term" value="C:pyruvate dehydrogenase complex"/>
    <property type="evidence" value="ECO:0007669"/>
    <property type="project" value="InterPro"/>
</dbReference>
<dbReference type="GO" id="GO:0004742">
    <property type="term" value="F:dihydrolipoyllysine-residue acetyltransferase activity"/>
    <property type="evidence" value="ECO:0007669"/>
    <property type="project" value="TreeGrafter"/>
</dbReference>
<comment type="caution">
    <text evidence="4">The sequence shown here is derived from an EMBL/GenBank/DDBJ whole genome shotgun (WGS) entry which is preliminary data.</text>
</comment>
<dbReference type="Pfam" id="PF00364">
    <property type="entry name" value="Biotin_lipoyl"/>
    <property type="match status" value="1"/>
</dbReference>
<dbReference type="Proteomes" id="UP001165082">
    <property type="component" value="Unassembled WGS sequence"/>
</dbReference>
<feature type="domain" description="Lipoyl-binding" evidence="3">
    <location>
        <begin position="1"/>
        <end position="64"/>
    </location>
</feature>
<dbReference type="AlphaFoldDB" id="A0A9W6ZL69"/>
<reference evidence="4" key="1">
    <citation type="submission" date="2022-07" db="EMBL/GenBank/DDBJ databases">
        <title>Genome analysis of Parmales, a sister group of diatoms, reveals the evolutionary specialization of diatoms from phago-mixotrophs to photoautotrophs.</title>
        <authorList>
            <person name="Ban H."/>
            <person name="Sato S."/>
            <person name="Yoshikawa S."/>
            <person name="Kazumasa Y."/>
            <person name="Nakamura Y."/>
            <person name="Ichinomiya M."/>
            <person name="Saitoh K."/>
            <person name="Sato N."/>
            <person name="Blanc-Mathieu R."/>
            <person name="Endo H."/>
            <person name="Kuwata A."/>
            <person name="Ogata H."/>
        </authorList>
    </citation>
    <scope>NUCLEOTIDE SEQUENCE</scope>
</reference>
<dbReference type="SUPFAM" id="SSF51230">
    <property type="entry name" value="Single hybrid motif"/>
    <property type="match status" value="1"/>
</dbReference>
<protein>
    <recommendedName>
        <fullName evidence="3">Lipoyl-binding domain-containing protein</fullName>
    </recommendedName>
</protein>
<evidence type="ECO:0000313" key="4">
    <source>
        <dbReference type="EMBL" id="GMH52275.1"/>
    </source>
</evidence>
<sequence>MESGVIGKWNLEEGASFSAGDVLAEIETDKATVDFDAQDDGVLARILVPAGQEVACGTPIAVSVEEESDAPAFKDFVAPGEAAAEAATTAAPSSPP</sequence>
<dbReference type="InterPro" id="IPR003016">
    <property type="entry name" value="2-oxoA_DH_lipoyl-BS"/>
</dbReference>
<dbReference type="InterPro" id="IPR045257">
    <property type="entry name" value="E2/Pdx1"/>
</dbReference>
<dbReference type="InterPro" id="IPR011053">
    <property type="entry name" value="Single_hybrid_motif"/>
</dbReference>
<dbReference type="InterPro" id="IPR000089">
    <property type="entry name" value="Biotin_lipoyl"/>
</dbReference>
<dbReference type="PANTHER" id="PTHR23151:SF90">
    <property type="entry name" value="DIHYDROLIPOYLLYSINE-RESIDUE ACETYLTRANSFERASE COMPONENT OF PYRUVATE DEHYDROGENASE COMPLEX, MITOCHONDRIAL-RELATED"/>
    <property type="match status" value="1"/>
</dbReference>
<dbReference type="Gene3D" id="2.40.50.100">
    <property type="match status" value="1"/>
</dbReference>
<gene>
    <name evidence="4" type="ORF">TrRE_jg10291</name>
</gene>
<dbReference type="PROSITE" id="PS50968">
    <property type="entry name" value="BIOTINYL_LIPOYL"/>
    <property type="match status" value="1"/>
</dbReference>